<dbReference type="PROSITE" id="PS50931">
    <property type="entry name" value="HTH_LYSR"/>
    <property type="match status" value="1"/>
</dbReference>
<dbReference type="GO" id="GO:0043565">
    <property type="term" value="F:sequence-specific DNA binding"/>
    <property type="evidence" value="ECO:0007669"/>
    <property type="project" value="TreeGrafter"/>
</dbReference>
<feature type="compositionally biased region" description="Basic and acidic residues" evidence="5">
    <location>
        <begin position="338"/>
        <end position="351"/>
    </location>
</feature>
<evidence type="ECO:0000313" key="8">
    <source>
        <dbReference type="Proteomes" id="UP000627205"/>
    </source>
</evidence>
<dbReference type="RefSeq" id="WP_188420060.1">
    <property type="nucleotide sequence ID" value="NZ_BMDP01000002.1"/>
</dbReference>
<dbReference type="CDD" id="cd08422">
    <property type="entry name" value="PBP2_CrgA_like"/>
    <property type="match status" value="1"/>
</dbReference>
<reference evidence="7" key="1">
    <citation type="journal article" date="2014" name="Int. J. Syst. Evol. Microbiol.">
        <title>Complete genome sequence of Corynebacterium casei LMG S-19264T (=DSM 44701T), isolated from a smear-ripened cheese.</title>
        <authorList>
            <consortium name="US DOE Joint Genome Institute (JGI-PGF)"/>
            <person name="Walter F."/>
            <person name="Albersmeier A."/>
            <person name="Kalinowski J."/>
            <person name="Ruckert C."/>
        </authorList>
    </citation>
    <scope>NUCLEOTIDE SEQUENCE</scope>
    <source>
        <strain evidence="7">CCM 7664</strain>
    </source>
</reference>
<gene>
    <name evidence="7" type="ORF">GCM10011430_11250</name>
</gene>
<name>A0A8J3AXH2_9BURK</name>
<keyword evidence="8" id="KW-1185">Reference proteome</keyword>
<dbReference type="Gene3D" id="1.10.10.10">
    <property type="entry name" value="Winged helix-like DNA-binding domain superfamily/Winged helix DNA-binding domain"/>
    <property type="match status" value="1"/>
</dbReference>
<dbReference type="EMBL" id="BMDP01000002">
    <property type="protein sequence ID" value="GGI53951.1"/>
    <property type="molecule type" value="Genomic_DNA"/>
</dbReference>
<evidence type="ECO:0000256" key="2">
    <source>
        <dbReference type="ARBA" id="ARBA00023015"/>
    </source>
</evidence>
<dbReference type="Proteomes" id="UP000627205">
    <property type="component" value="Unassembled WGS sequence"/>
</dbReference>
<dbReference type="InterPro" id="IPR000847">
    <property type="entry name" value="LysR_HTH_N"/>
</dbReference>
<feature type="region of interest" description="Disordered" evidence="5">
    <location>
        <begin position="333"/>
        <end position="359"/>
    </location>
</feature>
<accession>A0A8J3AXH2</accession>
<dbReference type="SUPFAM" id="SSF46785">
    <property type="entry name" value="Winged helix' DNA-binding domain"/>
    <property type="match status" value="1"/>
</dbReference>
<keyword evidence="2" id="KW-0805">Transcription regulation</keyword>
<dbReference type="InterPro" id="IPR005119">
    <property type="entry name" value="LysR_subst-bd"/>
</dbReference>
<comment type="caution">
    <text evidence="7">The sequence shown here is derived from an EMBL/GenBank/DDBJ whole genome shotgun (WGS) entry which is preliminary data.</text>
</comment>
<dbReference type="InterPro" id="IPR036390">
    <property type="entry name" value="WH_DNA-bd_sf"/>
</dbReference>
<proteinExistence type="inferred from homology"/>
<protein>
    <submittedName>
        <fullName evidence="7">LysR family transcriptional regulator</fullName>
    </submittedName>
</protein>
<evidence type="ECO:0000256" key="5">
    <source>
        <dbReference type="SAM" id="MobiDB-lite"/>
    </source>
</evidence>
<comment type="similarity">
    <text evidence="1">Belongs to the LysR transcriptional regulatory family.</text>
</comment>
<dbReference type="FunFam" id="1.10.10.10:FF:000001">
    <property type="entry name" value="LysR family transcriptional regulator"/>
    <property type="match status" value="1"/>
</dbReference>
<dbReference type="PRINTS" id="PR00039">
    <property type="entry name" value="HTHLYSR"/>
</dbReference>
<dbReference type="Pfam" id="PF03466">
    <property type="entry name" value="LysR_substrate"/>
    <property type="match status" value="2"/>
</dbReference>
<dbReference type="PANTHER" id="PTHR30537">
    <property type="entry name" value="HTH-TYPE TRANSCRIPTIONAL REGULATOR"/>
    <property type="match status" value="1"/>
</dbReference>
<feature type="domain" description="HTH lysR-type" evidence="6">
    <location>
        <begin position="10"/>
        <end position="67"/>
    </location>
</feature>
<evidence type="ECO:0000313" key="7">
    <source>
        <dbReference type="EMBL" id="GGI53951.1"/>
    </source>
</evidence>
<dbReference type="GO" id="GO:0006351">
    <property type="term" value="P:DNA-templated transcription"/>
    <property type="evidence" value="ECO:0007669"/>
    <property type="project" value="TreeGrafter"/>
</dbReference>
<evidence type="ECO:0000256" key="4">
    <source>
        <dbReference type="ARBA" id="ARBA00023163"/>
    </source>
</evidence>
<sequence>MKEAGNPGVDRIELMQTFVRIVETGSLSAAAEQLKTSQPTVSRRLQTLERSLGLRLLQRTTHVMKLTGDGERCYAHAKELLENWKAMEADLRGTQDDPEGMLRVLVPHAFGQDQLIDLLTDYLARYPRVSVDWLLHDRRPDFIAEGIDCAIQVGDIDNPSLVALRLFEVPRIVVGSPDLLQGKLPAQPQELHALPWLALRTYYRDEVVLMRQPEGRRSARGGRGGRGANDAGNDKTNTHTHRFAIRPRMSTDSLYALRNAALKGLGVGLVSAWLVADDIAAGRLVQLVPEWRAAPLPVSLVYPYARFYPARTRLFIEAVRRIVLELETKTVAALSGKPSEKSAGRSSDKSAGKRKPAPK</sequence>
<reference evidence="7" key="2">
    <citation type="submission" date="2020-09" db="EMBL/GenBank/DDBJ databases">
        <authorList>
            <person name="Sun Q."/>
            <person name="Sedlacek I."/>
        </authorList>
    </citation>
    <scope>NUCLEOTIDE SEQUENCE</scope>
    <source>
        <strain evidence="7">CCM 7664</strain>
    </source>
</reference>
<evidence type="ECO:0000259" key="6">
    <source>
        <dbReference type="PROSITE" id="PS50931"/>
    </source>
</evidence>
<evidence type="ECO:0000256" key="3">
    <source>
        <dbReference type="ARBA" id="ARBA00023125"/>
    </source>
</evidence>
<dbReference type="Gene3D" id="3.40.190.290">
    <property type="match status" value="1"/>
</dbReference>
<keyword evidence="3" id="KW-0238">DNA-binding</keyword>
<dbReference type="AlphaFoldDB" id="A0A8J3AXH2"/>
<dbReference type="GO" id="GO:0003700">
    <property type="term" value="F:DNA-binding transcription factor activity"/>
    <property type="evidence" value="ECO:0007669"/>
    <property type="project" value="InterPro"/>
</dbReference>
<dbReference type="PANTHER" id="PTHR30537:SF5">
    <property type="entry name" value="HTH-TYPE TRANSCRIPTIONAL ACTIVATOR TTDR-RELATED"/>
    <property type="match status" value="1"/>
</dbReference>
<feature type="region of interest" description="Disordered" evidence="5">
    <location>
        <begin position="214"/>
        <end position="238"/>
    </location>
</feature>
<evidence type="ECO:0000256" key="1">
    <source>
        <dbReference type="ARBA" id="ARBA00009437"/>
    </source>
</evidence>
<dbReference type="Pfam" id="PF00126">
    <property type="entry name" value="HTH_1"/>
    <property type="match status" value="1"/>
</dbReference>
<dbReference type="InterPro" id="IPR036388">
    <property type="entry name" value="WH-like_DNA-bd_sf"/>
</dbReference>
<keyword evidence="4" id="KW-0804">Transcription</keyword>
<organism evidence="7 8">
    <name type="scientific">Oxalicibacterium solurbis</name>
    <dbReference type="NCBI Taxonomy" id="69280"/>
    <lineage>
        <taxon>Bacteria</taxon>
        <taxon>Pseudomonadati</taxon>
        <taxon>Pseudomonadota</taxon>
        <taxon>Betaproteobacteria</taxon>
        <taxon>Burkholderiales</taxon>
        <taxon>Oxalobacteraceae</taxon>
        <taxon>Oxalicibacterium</taxon>
    </lineage>
</organism>
<dbReference type="SUPFAM" id="SSF53850">
    <property type="entry name" value="Periplasmic binding protein-like II"/>
    <property type="match status" value="1"/>
</dbReference>
<dbReference type="InterPro" id="IPR058163">
    <property type="entry name" value="LysR-type_TF_proteobact-type"/>
</dbReference>